<feature type="transmembrane region" description="Helical" evidence="1">
    <location>
        <begin position="75"/>
        <end position="96"/>
    </location>
</feature>
<organism evidence="2 3">
    <name type="scientific">Coraliomargarita akajimensis (strain DSM 45221 / IAM 15411 / JCM 23193 / KCTC 12865 / 04OKA010-24)</name>
    <dbReference type="NCBI Taxonomy" id="583355"/>
    <lineage>
        <taxon>Bacteria</taxon>
        <taxon>Pseudomonadati</taxon>
        <taxon>Verrucomicrobiota</taxon>
        <taxon>Opitutia</taxon>
        <taxon>Puniceicoccales</taxon>
        <taxon>Coraliomargaritaceae</taxon>
        <taxon>Coraliomargarita</taxon>
    </lineage>
</organism>
<sequence length="129" mass="14241">MDKRPAIVMWVIWFMVLQGAFAVHFVIGGGFPSGANVDVAMPVWLWGLCFAPILVATVVRWIVIPRMKQQQQLVAMVAGLALSELPIFFSLFLVGSDYPQNQIAVLILSVLSLIQMAPSYGTPGYRMES</sequence>
<dbReference type="AlphaFoldDB" id="D5EK93"/>
<reference evidence="2 3" key="1">
    <citation type="journal article" date="2010" name="Stand. Genomic Sci.">
        <title>Complete genome sequence of Coraliomargarita akajimensis type strain (04OKA010-24).</title>
        <authorList>
            <person name="Mavromatis K."/>
            <person name="Abt B."/>
            <person name="Brambilla E."/>
            <person name="Lapidus A."/>
            <person name="Copeland A."/>
            <person name="Deshpande S."/>
            <person name="Nolan M."/>
            <person name="Lucas S."/>
            <person name="Tice H."/>
            <person name="Cheng J.F."/>
            <person name="Han C."/>
            <person name="Detter J.C."/>
            <person name="Woyke T."/>
            <person name="Goodwin L."/>
            <person name="Pitluck S."/>
            <person name="Held B."/>
            <person name="Brettin T."/>
            <person name="Tapia R."/>
            <person name="Ivanova N."/>
            <person name="Mikhailova N."/>
            <person name="Pati A."/>
            <person name="Liolios K."/>
            <person name="Chen A."/>
            <person name="Palaniappan K."/>
            <person name="Land M."/>
            <person name="Hauser L."/>
            <person name="Chang Y.J."/>
            <person name="Jeffries C.D."/>
            <person name="Rohde M."/>
            <person name="Goker M."/>
            <person name="Bristow J."/>
            <person name="Eisen J.A."/>
            <person name="Markowitz V."/>
            <person name="Hugenholtz P."/>
            <person name="Klenk H.P."/>
            <person name="Kyrpides N.C."/>
        </authorList>
    </citation>
    <scope>NUCLEOTIDE SEQUENCE [LARGE SCALE GENOMIC DNA]</scope>
    <source>
        <strain evidence="3">DSM 45221 / IAM 15411 / JCM 23193 / KCTC 12865</strain>
    </source>
</reference>
<keyword evidence="1" id="KW-0812">Transmembrane</keyword>
<keyword evidence="1" id="KW-0472">Membrane</keyword>
<feature type="transmembrane region" description="Helical" evidence="1">
    <location>
        <begin position="43"/>
        <end position="63"/>
    </location>
</feature>
<keyword evidence="3" id="KW-1185">Reference proteome</keyword>
<evidence type="ECO:0000313" key="3">
    <source>
        <dbReference type="Proteomes" id="UP000000925"/>
    </source>
</evidence>
<proteinExistence type="predicted"/>
<protein>
    <submittedName>
        <fullName evidence="2">Uncharacterized protein</fullName>
    </submittedName>
</protein>
<dbReference type="OrthoDB" id="9905288at2"/>
<dbReference type="KEGG" id="caa:Caka_1824"/>
<gene>
    <name evidence="2" type="ordered locus">Caka_1824</name>
</gene>
<dbReference type="RefSeq" id="WP_013043564.1">
    <property type="nucleotide sequence ID" value="NC_014008.1"/>
</dbReference>
<keyword evidence="1" id="KW-1133">Transmembrane helix</keyword>
<evidence type="ECO:0000256" key="1">
    <source>
        <dbReference type="SAM" id="Phobius"/>
    </source>
</evidence>
<dbReference type="EMBL" id="CP001998">
    <property type="protein sequence ID" value="ADE54842.1"/>
    <property type="molecule type" value="Genomic_DNA"/>
</dbReference>
<name>D5EK93_CORAD</name>
<feature type="transmembrane region" description="Helical" evidence="1">
    <location>
        <begin position="7"/>
        <end position="31"/>
    </location>
</feature>
<accession>D5EK93</accession>
<dbReference type="HOGENOM" id="CLU_1945107_0_0_0"/>
<feature type="transmembrane region" description="Helical" evidence="1">
    <location>
        <begin position="102"/>
        <end position="121"/>
    </location>
</feature>
<dbReference type="STRING" id="583355.Caka_1824"/>
<evidence type="ECO:0000313" key="2">
    <source>
        <dbReference type="EMBL" id="ADE54842.1"/>
    </source>
</evidence>
<dbReference type="Proteomes" id="UP000000925">
    <property type="component" value="Chromosome"/>
</dbReference>